<reference evidence="7" key="1">
    <citation type="submission" date="2016-10" db="EMBL/GenBank/DDBJ databases">
        <authorList>
            <person name="Varghese N."/>
            <person name="Submissions S."/>
        </authorList>
    </citation>
    <scope>NUCLEOTIDE SEQUENCE [LARGE SCALE GENOMIC DNA]</scope>
    <source>
        <strain evidence="7">AAP</strain>
    </source>
</reference>
<dbReference type="OrthoDB" id="65739at2"/>
<dbReference type="PROSITE" id="PS50850">
    <property type="entry name" value="MFS"/>
    <property type="match status" value="1"/>
</dbReference>
<feature type="domain" description="Major facilitator superfamily (MFS) profile" evidence="5">
    <location>
        <begin position="1"/>
        <end position="385"/>
    </location>
</feature>
<dbReference type="STRING" id="48727.SAMN05192555_110134"/>
<keyword evidence="3 4" id="KW-0472">Membrane</keyword>
<sequence>MRFPPLWRISACAALLGLGQNGLLVALPVLVERFGLPLSQWAGLILLGSMLFLLGSPFWGRIADRHGARGVVIQALLGYVTSFALIGFALWTAAHGWLGDGALLALVAAARVLYGLTVSGMVPACQQWSLALHDGEERVKALAAISAGLSSGRLLGPLIAAASLSLSAHAPFVVMLLCGMLALLLLRGIPAPTPQLPSAASRAARLPRGTLDLLPCLAIALLLAMSASLMQLGLPGALQGRLDIDATRAGHLMGILLSLGALGSLTIQLGITRHRRLSGYALLALGALGLVAGYGVLTMAIGPASFGLGVMIASVGAALAVPGYTDAATRQRSPGASAGLLAMAHTLGYGAATLTVSLAAAAHLLPLSLAAACVLLLFVPMTRNHFRIMPATSQITPTHD</sequence>
<feature type="transmembrane region" description="Helical" evidence="4">
    <location>
        <begin position="42"/>
        <end position="59"/>
    </location>
</feature>
<dbReference type="InterPro" id="IPR020846">
    <property type="entry name" value="MFS_dom"/>
</dbReference>
<feature type="transmembrane region" description="Helical" evidence="4">
    <location>
        <begin position="170"/>
        <end position="189"/>
    </location>
</feature>
<protein>
    <submittedName>
        <fullName evidence="6">Major Facilitator Superfamily protein</fullName>
    </submittedName>
</protein>
<evidence type="ECO:0000259" key="5">
    <source>
        <dbReference type="PROSITE" id="PS50850"/>
    </source>
</evidence>
<gene>
    <name evidence="6" type="ORF">SAMN05192555_110134</name>
</gene>
<accession>A0A1G9RBU1</accession>
<dbReference type="PANTHER" id="PTHR23546:SF1">
    <property type="entry name" value="MEMBRANE PROTEIN"/>
    <property type="match status" value="1"/>
</dbReference>
<evidence type="ECO:0000313" key="6">
    <source>
        <dbReference type="EMBL" id="SDM20631.1"/>
    </source>
</evidence>
<feature type="transmembrane region" description="Helical" evidence="4">
    <location>
        <begin position="71"/>
        <end position="91"/>
    </location>
</feature>
<dbReference type="AlphaFoldDB" id="A0A1G9RBU1"/>
<feature type="transmembrane region" description="Helical" evidence="4">
    <location>
        <begin position="210"/>
        <end position="229"/>
    </location>
</feature>
<dbReference type="EMBL" id="FNGH01000010">
    <property type="protein sequence ID" value="SDM20631.1"/>
    <property type="molecule type" value="Genomic_DNA"/>
</dbReference>
<name>A0A1G9RBU1_9GAMM</name>
<dbReference type="Gene3D" id="1.20.1250.20">
    <property type="entry name" value="MFS general substrate transporter like domains"/>
    <property type="match status" value="1"/>
</dbReference>
<evidence type="ECO:0000256" key="2">
    <source>
        <dbReference type="ARBA" id="ARBA00022989"/>
    </source>
</evidence>
<keyword evidence="7" id="KW-1185">Reference proteome</keyword>
<proteinExistence type="predicted"/>
<dbReference type="Proteomes" id="UP000199107">
    <property type="component" value="Unassembled WGS sequence"/>
</dbReference>
<keyword evidence="2 4" id="KW-1133">Transmembrane helix</keyword>
<evidence type="ECO:0000313" key="7">
    <source>
        <dbReference type="Proteomes" id="UP000199107"/>
    </source>
</evidence>
<dbReference type="SUPFAM" id="SSF103473">
    <property type="entry name" value="MFS general substrate transporter"/>
    <property type="match status" value="1"/>
</dbReference>
<dbReference type="InterPro" id="IPR036259">
    <property type="entry name" value="MFS_trans_sf"/>
</dbReference>
<feature type="transmembrane region" description="Helical" evidence="4">
    <location>
        <begin position="279"/>
        <end position="300"/>
    </location>
</feature>
<dbReference type="PANTHER" id="PTHR23546">
    <property type="entry name" value="TRANSPORT PROTEIN"/>
    <property type="match status" value="1"/>
</dbReference>
<evidence type="ECO:0000256" key="3">
    <source>
        <dbReference type="ARBA" id="ARBA00023136"/>
    </source>
</evidence>
<feature type="transmembrane region" description="Helical" evidence="4">
    <location>
        <begin position="336"/>
        <end position="354"/>
    </location>
</feature>
<feature type="transmembrane region" description="Helical" evidence="4">
    <location>
        <begin position="249"/>
        <end position="267"/>
    </location>
</feature>
<keyword evidence="1 4" id="KW-0812">Transmembrane</keyword>
<evidence type="ECO:0000256" key="1">
    <source>
        <dbReference type="ARBA" id="ARBA00022692"/>
    </source>
</evidence>
<dbReference type="Pfam" id="PF07690">
    <property type="entry name" value="MFS_1"/>
    <property type="match status" value="1"/>
</dbReference>
<organism evidence="6 7">
    <name type="scientific">Franzmannia pantelleriensis</name>
    <dbReference type="NCBI Taxonomy" id="48727"/>
    <lineage>
        <taxon>Bacteria</taxon>
        <taxon>Pseudomonadati</taxon>
        <taxon>Pseudomonadota</taxon>
        <taxon>Gammaproteobacteria</taxon>
        <taxon>Oceanospirillales</taxon>
        <taxon>Halomonadaceae</taxon>
        <taxon>Franzmannia</taxon>
    </lineage>
</organism>
<feature type="transmembrane region" description="Helical" evidence="4">
    <location>
        <begin position="306"/>
        <end position="324"/>
    </location>
</feature>
<dbReference type="RefSeq" id="WP_089659109.1">
    <property type="nucleotide sequence ID" value="NZ_FNGH01000010.1"/>
</dbReference>
<dbReference type="InterPro" id="IPR011701">
    <property type="entry name" value="MFS"/>
</dbReference>
<feature type="transmembrane region" description="Helical" evidence="4">
    <location>
        <begin position="360"/>
        <end position="379"/>
    </location>
</feature>
<dbReference type="GO" id="GO:0022857">
    <property type="term" value="F:transmembrane transporter activity"/>
    <property type="evidence" value="ECO:0007669"/>
    <property type="project" value="InterPro"/>
</dbReference>
<evidence type="ECO:0000256" key="4">
    <source>
        <dbReference type="SAM" id="Phobius"/>
    </source>
</evidence>